<evidence type="ECO:0000256" key="1">
    <source>
        <dbReference type="SAM" id="Phobius"/>
    </source>
</evidence>
<reference evidence="3 4" key="1">
    <citation type="submission" date="2018-11" db="EMBL/GenBank/DDBJ databases">
        <title>Flavobacterium sp. nov., YIM 102701-2 draft genome.</title>
        <authorList>
            <person name="Li G."/>
            <person name="Jiang Y."/>
        </authorList>
    </citation>
    <scope>NUCLEOTIDE SEQUENCE [LARGE SCALE GENOMIC DNA]</scope>
    <source>
        <strain evidence="3 4">YIM 102701-2</strain>
    </source>
</reference>
<evidence type="ECO:0000259" key="2">
    <source>
        <dbReference type="Pfam" id="PF00487"/>
    </source>
</evidence>
<dbReference type="Pfam" id="PF00487">
    <property type="entry name" value="FA_desaturase"/>
    <property type="match status" value="1"/>
</dbReference>
<evidence type="ECO:0000313" key="3">
    <source>
        <dbReference type="EMBL" id="RRJ87426.1"/>
    </source>
</evidence>
<keyword evidence="1" id="KW-1133">Transmembrane helix</keyword>
<dbReference type="AlphaFoldDB" id="A0A3P3W0L7"/>
<comment type="caution">
    <text evidence="3">The sequence shown here is derived from an EMBL/GenBank/DDBJ whole genome shotgun (WGS) entry which is preliminary data.</text>
</comment>
<dbReference type="OrthoDB" id="9792534at2"/>
<evidence type="ECO:0000313" key="4">
    <source>
        <dbReference type="Proteomes" id="UP000275719"/>
    </source>
</evidence>
<organism evidence="3 4">
    <name type="scientific">Paenimyroides tangerinum</name>
    <dbReference type="NCBI Taxonomy" id="2488728"/>
    <lineage>
        <taxon>Bacteria</taxon>
        <taxon>Pseudomonadati</taxon>
        <taxon>Bacteroidota</taxon>
        <taxon>Flavobacteriia</taxon>
        <taxon>Flavobacteriales</taxon>
        <taxon>Flavobacteriaceae</taxon>
        <taxon>Paenimyroides</taxon>
    </lineage>
</organism>
<dbReference type="EMBL" id="RQVQ01000053">
    <property type="protein sequence ID" value="RRJ87426.1"/>
    <property type="molecule type" value="Genomic_DNA"/>
</dbReference>
<keyword evidence="4" id="KW-1185">Reference proteome</keyword>
<proteinExistence type="predicted"/>
<feature type="transmembrane region" description="Helical" evidence="1">
    <location>
        <begin position="122"/>
        <end position="141"/>
    </location>
</feature>
<dbReference type="InterPro" id="IPR005804">
    <property type="entry name" value="FA_desaturase_dom"/>
</dbReference>
<keyword evidence="1" id="KW-0812">Transmembrane</keyword>
<feature type="domain" description="Fatty acid desaturase" evidence="2">
    <location>
        <begin position="47"/>
        <end position="254"/>
    </location>
</feature>
<feature type="transmembrane region" description="Helical" evidence="1">
    <location>
        <begin position="153"/>
        <end position="170"/>
    </location>
</feature>
<dbReference type="GO" id="GO:0006629">
    <property type="term" value="P:lipid metabolic process"/>
    <property type="evidence" value="ECO:0007669"/>
    <property type="project" value="InterPro"/>
</dbReference>
<gene>
    <name evidence="3" type="ORF">EG240_15000</name>
</gene>
<name>A0A3P3W0L7_9FLAO</name>
<protein>
    <submittedName>
        <fullName evidence="3">Fatty acid desaturase</fullName>
    </submittedName>
</protein>
<dbReference type="Proteomes" id="UP000275719">
    <property type="component" value="Unassembled WGS sequence"/>
</dbReference>
<sequence>MSIQEIRKKTVWKDLNKLSMKGKIIENFLNIPWLIISWILAYKGYYFLAFLFSVIYFLTTLRQVHNGIHNSLGLNKKNTRLSLLINSIFMSVSASAIKFNHLRHHKYNLSEEDYEGITATMKWYQAILYGPVFMFNIHLNTIKKGNSIYRKQLFLETIFIIIFVFIAIYFKIHFLIYHIIVMMFFEGLMAFFAVWAVHHDTEENPEFPRTQRGAGWKSFISADMFFHLEHHLFPSIPTHNLKEVSKRLDDVFPDLDKKNVF</sequence>
<accession>A0A3P3W0L7</accession>
<feature type="transmembrane region" description="Helical" evidence="1">
    <location>
        <begin position="176"/>
        <end position="197"/>
    </location>
</feature>
<keyword evidence="1" id="KW-0472">Membrane</keyword>